<reference evidence="9 10" key="1">
    <citation type="submission" date="2023-11" db="EMBL/GenBank/DDBJ databases">
        <authorList>
            <person name="Xu M."/>
            <person name="Jiang T."/>
        </authorList>
    </citation>
    <scope>NUCLEOTIDE SEQUENCE [LARGE SCALE GENOMIC DNA]</scope>
    <source>
        <strain evidence="9 10">SD</strain>
    </source>
</reference>
<keyword evidence="7" id="KW-0472">Membrane</keyword>
<evidence type="ECO:0000256" key="5">
    <source>
        <dbReference type="ARBA" id="ARBA00022967"/>
    </source>
</evidence>
<evidence type="ECO:0000256" key="2">
    <source>
        <dbReference type="ARBA" id="ARBA00022475"/>
    </source>
</evidence>
<dbReference type="InterPro" id="IPR050086">
    <property type="entry name" value="MetN_ABC_transporter-like"/>
</dbReference>
<dbReference type="GO" id="GO:0005524">
    <property type="term" value="F:ATP binding"/>
    <property type="evidence" value="ECO:0007669"/>
    <property type="project" value="UniProtKB-KW"/>
</dbReference>
<keyword evidence="6" id="KW-0029">Amino-acid transport</keyword>
<dbReference type="InterPro" id="IPR003593">
    <property type="entry name" value="AAA+_ATPase"/>
</dbReference>
<keyword evidence="5" id="KW-1278">Translocase</keyword>
<dbReference type="SUPFAM" id="SSF52540">
    <property type="entry name" value="P-loop containing nucleoside triphosphate hydrolases"/>
    <property type="match status" value="1"/>
</dbReference>
<dbReference type="Gene3D" id="3.40.50.300">
    <property type="entry name" value="P-loop containing nucleotide triphosphate hydrolases"/>
    <property type="match status" value="1"/>
</dbReference>
<dbReference type="PANTHER" id="PTHR43166">
    <property type="entry name" value="AMINO ACID IMPORT ATP-BINDING PROTEIN"/>
    <property type="match status" value="1"/>
</dbReference>
<dbReference type="PANTHER" id="PTHR43166:SF30">
    <property type="entry name" value="METHIONINE IMPORT ATP-BINDING PROTEIN METN"/>
    <property type="match status" value="1"/>
</dbReference>
<keyword evidence="4 9" id="KW-0067">ATP-binding</keyword>
<feature type="domain" description="ABC transporter" evidence="8">
    <location>
        <begin position="16"/>
        <end position="255"/>
    </location>
</feature>
<evidence type="ECO:0000256" key="3">
    <source>
        <dbReference type="ARBA" id="ARBA00022741"/>
    </source>
</evidence>
<evidence type="ECO:0000256" key="6">
    <source>
        <dbReference type="ARBA" id="ARBA00022970"/>
    </source>
</evidence>
<evidence type="ECO:0000256" key="4">
    <source>
        <dbReference type="ARBA" id="ARBA00022840"/>
    </source>
</evidence>
<dbReference type="InterPro" id="IPR003439">
    <property type="entry name" value="ABC_transporter-like_ATP-bd"/>
</dbReference>
<evidence type="ECO:0000259" key="8">
    <source>
        <dbReference type="PROSITE" id="PS50893"/>
    </source>
</evidence>
<dbReference type="Pfam" id="PF00005">
    <property type="entry name" value="ABC_tran"/>
    <property type="match status" value="1"/>
</dbReference>
<name>A0ABU4VIK0_9ACTN</name>
<keyword evidence="1" id="KW-0813">Transport</keyword>
<keyword evidence="3" id="KW-0547">Nucleotide-binding</keyword>
<organism evidence="9 10">
    <name type="scientific">Patulibacter brassicae</name>
    <dbReference type="NCBI Taxonomy" id="1705717"/>
    <lineage>
        <taxon>Bacteria</taxon>
        <taxon>Bacillati</taxon>
        <taxon>Actinomycetota</taxon>
        <taxon>Thermoleophilia</taxon>
        <taxon>Solirubrobacterales</taxon>
        <taxon>Patulibacteraceae</taxon>
        <taxon>Patulibacter</taxon>
    </lineage>
</organism>
<evidence type="ECO:0000313" key="10">
    <source>
        <dbReference type="Proteomes" id="UP001277761"/>
    </source>
</evidence>
<keyword evidence="2" id="KW-1003">Cell membrane</keyword>
<proteinExistence type="predicted"/>
<dbReference type="PROSITE" id="PS50893">
    <property type="entry name" value="ABC_TRANSPORTER_2"/>
    <property type="match status" value="1"/>
</dbReference>
<dbReference type="Proteomes" id="UP001277761">
    <property type="component" value="Unassembled WGS sequence"/>
</dbReference>
<accession>A0ABU4VIK0</accession>
<evidence type="ECO:0000256" key="1">
    <source>
        <dbReference type="ARBA" id="ARBA00022448"/>
    </source>
</evidence>
<dbReference type="InterPro" id="IPR027417">
    <property type="entry name" value="P-loop_NTPase"/>
</dbReference>
<dbReference type="PROSITE" id="PS00211">
    <property type="entry name" value="ABC_TRANSPORTER_1"/>
    <property type="match status" value="1"/>
</dbReference>
<dbReference type="InterPro" id="IPR017871">
    <property type="entry name" value="ABC_transporter-like_CS"/>
</dbReference>
<comment type="caution">
    <text evidence="9">The sequence shown here is derived from an EMBL/GenBank/DDBJ whole genome shotgun (WGS) entry which is preliminary data.</text>
</comment>
<dbReference type="EMBL" id="JAXAVX010000001">
    <property type="protein sequence ID" value="MDX8150751.1"/>
    <property type="molecule type" value="Genomic_DNA"/>
</dbReference>
<keyword evidence="10" id="KW-1185">Reference proteome</keyword>
<evidence type="ECO:0000256" key="7">
    <source>
        <dbReference type="ARBA" id="ARBA00023136"/>
    </source>
</evidence>
<evidence type="ECO:0000313" key="9">
    <source>
        <dbReference type="EMBL" id="MDX8150751.1"/>
    </source>
</evidence>
<protein>
    <submittedName>
        <fullName evidence="9">ATP-binding cassette domain-containing protein</fullName>
    </submittedName>
</protein>
<dbReference type="SMART" id="SM00382">
    <property type="entry name" value="AAA"/>
    <property type="match status" value="1"/>
</dbReference>
<sequence>MARSAGRAEPPEAPVIDVRQLTKTFRRDGVGTTVLDAVSLRLDAGRIGGVIGPSGAGKSTLARCINLLERPTGGQVLVDGTDLVALDDRALQAARRRIGTIFQSASLLSSRTVTENVALPLELAGVPRADRRRRVAELLDRVGLLAHAHAHPAQLSGGQRQRVGIARALALRPAVLLSDEATSGLDPETTASILALLRELRDDLGLTILLITHEMDVVRDVCDEVALLRDGRIVEQGPITSLVTDPDSALGRGLVPQRPTLAVPVGHVAWRVTYGAAATDPAWLGTLAARLGAPVPLLGGTVEALDGRAVGHVTVAVPDPAVDLAAVLAPSGLRAARVDDAGPAVPDAVADLVVGPEAAR</sequence>
<gene>
    <name evidence="9" type="ORF">SK069_04020</name>
</gene>